<name>A0ABS0YAN7_9BACT</name>
<evidence type="ECO:0008006" key="3">
    <source>
        <dbReference type="Google" id="ProtNLM"/>
    </source>
</evidence>
<gene>
    <name evidence="1" type="ORF">JFN91_04040</name>
</gene>
<dbReference type="RefSeq" id="WP_199387924.1">
    <property type="nucleotide sequence ID" value="NZ_JAEMHL010000002.1"/>
</dbReference>
<proteinExistence type="predicted"/>
<reference evidence="1 2" key="1">
    <citation type="submission" date="2020-12" db="EMBL/GenBank/DDBJ databases">
        <title>Geomonas sp. Red421, isolated from paddy soil.</title>
        <authorList>
            <person name="Xu Z."/>
            <person name="Zhang Z."/>
            <person name="Masuda Y."/>
            <person name="Itoh H."/>
            <person name="Senoo K."/>
        </authorList>
    </citation>
    <scope>NUCLEOTIDE SEQUENCE [LARGE SCALE GENOMIC DNA]</scope>
    <source>
        <strain evidence="1 2">Red421</strain>
    </source>
</reference>
<evidence type="ECO:0000313" key="2">
    <source>
        <dbReference type="Proteomes" id="UP000614714"/>
    </source>
</evidence>
<organism evidence="1 2">
    <name type="scientific">Geomonas anaerohicana</name>
    <dbReference type="NCBI Taxonomy" id="2798583"/>
    <lineage>
        <taxon>Bacteria</taxon>
        <taxon>Pseudomonadati</taxon>
        <taxon>Thermodesulfobacteriota</taxon>
        <taxon>Desulfuromonadia</taxon>
        <taxon>Geobacterales</taxon>
        <taxon>Geobacteraceae</taxon>
        <taxon>Geomonas</taxon>
    </lineage>
</organism>
<protein>
    <recommendedName>
        <fullName evidence="3">Ribbon-helix-helix protein CopG domain-containing protein</fullName>
    </recommendedName>
</protein>
<dbReference type="EMBL" id="JAEMHL010000002">
    <property type="protein sequence ID" value="MBJ6749373.1"/>
    <property type="molecule type" value="Genomic_DNA"/>
</dbReference>
<dbReference type="Proteomes" id="UP000614714">
    <property type="component" value="Unassembled WGS sequence"/>
</dbReference>
<comment type="caution">
    <text evidence="1">The sequence shown here is derived from an EMBL/GenBank/DDBJ whole genome shotgun (WGS) entry which is preliminary data.</text>
</comment>
<evidence type="ECO:0000313" key="1">
    <source>
        <dbReference type="EMBL" id="MBJ6749373.1"/>
    </source>
</evidence>
<keyword evidence="2" id="KW-1185">Reference proteome</keyword>
<accession>A0ABS0YAN7</accession>
<sequence>MKDRSQKKVNIISIRMSDDERDAIQKLMDKRGKKASFIMREAFALFREQWELSRVGH</sequence>